<dbReference type="Pfam" id="PF04266">
    <property type="entry name" value="ASCH"/>
    <property type="match status" value="1"/>
</dbReference>
<dbReference type="InterPro" id="IPR007374">
    <property type="entry name" value="ASCH_domain"/>
</dbReference>
<keyword evidence="3" id="KW-1185">Reference proteome</keyword>
<proteinExistence type="predicted"/>
<dbReference type="InterPro" id="IPR015947">
    <property type="entry name" value="PUA-like_sf"/>
</dbReference>
<dbReference type="CDD" id="cd06554">
    <property type="entry name" value="ASCH_ASC-1_like"/>
    <property type="match status" value="1"/>
</dbReference>
<gene>
    <name evidence="2" type="ORF">pEaSNUABM2_00056</name>
</gene>
<dbReference type="Proteomes" id="UP000827974">
    <property type="component" value="Segment"/>
</dbReference>
<evidence type="ECO:0000313" key="3">
    <source>
        <dbReference type="Proteomes" id="UP000827974"/>
    </source>
</evidence>
<evidence type="ECO:0000259" key="1">
    <source>
        <dbReference type="Pfam" id="PF04266"/>
    </source>
</evidence>
<dbReference type="EMBL" id="MZ443786">
    <property type="protein sequence ID" value="QZE59300.1"/>
    <property type="molecule type" value="Genomic_DNA"/>
</dbReference>
<feature type="domain" description="ASCH" evidence="1">
    <location>
        <begin position="5"/>
        <end position="41"/>
    </location>
</feature>
<protein>
    <recommendedName>
        <fullName evidence="1">ASCH domain-containing protein</fullName>
    </recommendedName>
</protein>
<sequence length="135" mass="15169">MMKALSIRQPWAWLIVQGYKKIENRTWDTKKRGRFLVHASSKRPSDHDMQAAKEICDSLNIALPEKQEFVLGSIVGYATVCGTVTQSDDPFFFGPVGIQLKDCRAVEPIRFKGALSFFNTPYCVIGGKVVQSPRC</sequence>
<dbReference type="Gene3D" id="2.30.130.30">
    <property type="entry name" value="Hypothetical protein"/>
    <property type="match status" value="1"/>
</dbReference>
<dbReference type="SUPFAM" id="SSF88697">
    <property type="entry name" value="PUA domain-like"/>
    <property type="match status" value="1"/>
</dbReference>
<organism evidence="2 3">
    <name type="scientific">Erwinia phage pEa_SNUABM_2</name>
    <dbReference type="NCBI Taxonomy" id="2869547"/>
    <lineage>
        <taxon>Viruses</taxon>
        <taxon>Duplodnaviria</taxon>
        <taxon>Heunggongvirae</taxon>
        <taxon>Uroviricota</taxon>
        <taxon>Caudoviricetes</taxon>
        <taxon>Alexandravirus</taxon>
        <taxon>Alexandravirus SNUABM2</taxon>
    </lineage>
</organism>
<evidence type="ECO:0000313" key="2">
    <source>
        <dbReference type="EMBL" id="QZE59300.1"/>
    </source>
</evidence>
<accession>A0AAE7XPA5</accession>
<name>A0AAE7XPA5_9CAUD</name>
<reference evidence="2 3" key="1">
    <citation type="submission" date="2021-06" db="EMBL/GenBank/DDBJ databases">
        <title>Complete genome sequence of Erwinia phage pEa_SNUABM_2.</title>
        <authorList>
            <person name="Kim S.G."/>
            <person name="Park S.C."/>
        </authorList>
    </citation>
    <scope>NUCLEOTIDE SEQUENCE [LARGE SCALE GENOMIC DNA]</scope>
</reference>